<gene>
    <name evidence="2" type="ORF">RRG08_003524</name>
</gene>
<dbReference type="EMBL" id="JAWDGP010006844">
    <property type="protein sequence ID" value="KAK3734617.1"/>
    <property type="molecule type" value="Genomic_DNA"/>
</dbReference>
<keyword evidence="3" id="KW-1185">Reference proteome</keyword>
<evidence type="ECO:0000313" key="3">
    <source>
        <dbReference type="Proteomes" id="UP001283361"/>
    </source>
</evidence>
<evidence type="ECO:0000256" key="1">
    <source>
        <dbReference type="SAM" id="MobiDB-lite"/>
    </source>
</evidence>
<name>A0AAE1CU00_9GAST</name>
<reference evidence="2" key="1">
    <citation type="journal article" date="2023" name="G3 (Bethesda)">
        <title>A reference genome for the long-term kleptoplast-retaining sea slug Elysia crispata morphotype clarki.</title>
        <authorList>
            <person name="Eastman K.E."/>
            <person name="Pendleton A.L."/>
            <person name="Shaikh M.A."/>
            <person name="Suttiyut T."/>
            <person name="Ogas R."/>
            <person name="Tomko P."/>
            <person name="Gavelis G."/>
            <person name="Widhalm J.R."/>
            <person name="Wisecaver J.H."/>
        </authorList>
    </citation>
    <scope>NUCLEOTIDE SEQUENCE</scope>
    <source>
        <strain evidence="2">ECLA1</strain>
    </source>
</reference>
<dbReference type="AlphaFoldDB" id="A0AAE1CU00"/>
<organism evidence="2 3">
    <name type="scientific">Elysia crispata</name>
    <name type="common">lettuce slug</name>
    <dbReference type="NCBI Taxonomy" id="231223"/>
    <lineage>
        <taxon>Eukaryota</taxon>
        <taxon>Metazoa</taxon>
        <taxon>Spiralia</taxon>
        <taxon>Lophotrochozoa</taxon>
        <taxon>Mollusca</taxon>
        <taxon>Gastropoda</taxon>
        <taxon>Heterobranchia</taxon>
        <taxon>Euthyneura</taxon>
        <taxon>Panpulmonata</taxon>
        <taxon>Sacoglossa</taxon>
        <taxon>Placobranchoidea</taxon>
        <taxon>Plakobranchidae</taxon>
        <taxon>Elysia</taxon>
    </lineage>
</organism>
<feature type="compositionally biased region" description="Basic and acidic residues" evidence="1">
    <location>
        <begin position="67"/>
        <end position="81"/>
    </location>
</feature>
<protein>
    <submittedName>
        <fullName evidence="2">Uncharacterized protein</fullName>
    </submittedName>
</protein>
<evidence type="ECO:0000313" key="2">
    <source>
        <dbReference type="EMBL" id="KAK3734617.1"/>
    </source>
</evidence>
<feature type="region of interest" description="Disordered" evidence="1">
    <location>
        <begin position="1"/>
        <end position="81"/>
    </location>
</feature>
<accession>A0AAE1CU00</accession>
<dbReference type="Proteomes" id="UP001283361">
    <property type="component" value="Unassembled WGS sequence"/>
</dbReference>
<sequence length="81" mass="9268">MELVGTKKSGEDSETAPRCVGEGRREKGEGRREKGEGRREKGEGRKEKGEGRKEKGEDPQHCGPGETIREETERWETRDRR</sequence>
<proteinExistence type="predicted"/>
<comment type="caution">
    <text evidence="2">The sequence shown here is derived from an EMBL/GenBank/DDBJ whole genome shotgun (WGS) entry which is preliminary data.</text>
</comment>
<feature type="compositionally biased region" description="Basic and acidic residues" evidence="1">
    <location>
        <begin position="21"/>
        <end position="60"/>
    </location>
</feature>